<evidence type="ECO:0000256" key="1">
    <source>
        <dbReference type="SAM" id="MobiDB-lite"/>
    </source>
</evidence>
<sequence>MDEIYSEDDEGGCLKKFPVHKELKDMSNNKWEVGTLYTTRDEFKDVVNTYVVHNGRNIKFLVVKQQKCGHCLKLGHDKTKYSLGKPCETASSTGNVDHLATENAGNVGGSASNIGIVGNQSNAGDATSSGVAAPGPKTQYPGPNKGHQASLSHRDLKQEDQLRKNKL</sequence>
<gene>
    <name evidence="2" type="ORF">PIB30_065387</name>
</gene>
<evidence type="ECO:0008006" key="4">
    <source>
        <dbReference type="Google" id="ProtNLM"/>
    </source>
</evidence>
<feature type="compositionally biased region" description="Polar residues" evidence="1">
    <location>
        <begin position="119"/>
        <end position="130"/>
    </location>
</feature>
<proteinExistence type="predicted"/>
<evidence type="ECO:0000313" key="2">
    <source>
        <dbReference type="EMBL" id="MED6137478.1"/>
    </source>
</evidence>
<dbReference type="EMBL" id="JASCZI010061066">
    <property type="protein sequence ID" value="MED6137478.1"/>
    <property type="molecule type" value="Genomic_DNA"/>
</dbReference>
<accession>A0ABU6SNG9</accession>
<evidence type="ECO:0000313" key="3">
    <source>
        <dbReference type="Proteomes" id="UP001341840"/>
    </source>
</evidence>
<comment type="caution">
    <text evidence="2">The sequence shown here is derived from an EMBL/GenBank/DDBJ whole genome shotgun (WGS) entry which is preliminary data.</text>
</comment>
<keyword evidence="3" id="KW-1185">Reference proteome</keyword>
<protein>
    <recommendedName>
        <fullName evidence="4">Transposase MuDR plant domain-containing protein</fullName>
    </recommendedName>
</protein>
<dbReference type="Proteomes" id="UP001341840">
    <property type="component" value="Unassembled WGS sequence"/>
</dbReference>
<feature type="region of interest" description="Disordered" evidence="1">
    <location>
        <begin position="119"/>
        <end position="167"/>
    </location>
</feature>
<name>A0ABU6SNG9_9FABA</name>
<organism evidence="2 3">
    <name type="scientific">Stylosanthes scabra</name>
    <dbReference type="NCBI Taxonomy" id="79078"/>
    <lineage>
        <taxon>Eukaryota</taxon>
        <taxon>Viridiplantae</taxon>
        <taxon>Streptophyta</taxon>
        <taxon>Embryophyta</taxon>
        <taxon>Tracheophyta</taxon>
        <taxon>Spermatophyta</taxon>
        <taxon>Magnoliopsida</taxon>
        <taxon>eudicotyledons</taxon>
        <taxon>Gunneridae</taxon>
        <taxon>Pentapetalae</taxon>
        <taxon>rosids</taxon>
        <taxon>fabids</taxon>
        <taxon>Fabales</taxon>
        <taxon>Fabaceae</taxon>
        <taxon>Papilionoideae</taxon>
        <taxon>50 kb inversion clade</taxon>
        <taxon>dalbergioids sensu lato</taxon>
        <taxon>Dalbergieae</taxon>
        <taxon>Pterocarpus clade</taxon>
        <taxon>Stylosanthes</taxon>
    </lineage>
</organism>
<reference evidence="2 3" key="1">
    <citation type="journal article" date="2023" name="Plants (Basel)">
        <title>Bridging the Gap: Combining Genomics and Transcriptomics Approaches to Understand Stylosanthes scabra, an Orphan Legume from the Brazilian Caatinga.</title>
        <authorList>
            <person name="Ferreira-Neto J.R.C."/>
            <person name="da Silva M.D."/>
            <person name="Binneck E."/>
            <person name="de Melo N.F."/>
            <person name="da Silva R.H."/>
            <person name="de Melo A.L.T.M."/>
            <person name="Pandolfi V."/>
            <person name="Bustamante F.O."/>
            <person name="Brasileiro-Vidal A.C."/>
            <person name="Benko-Iseppon A.M."/>
        </authorList>
    </citation>
    <scope>NUCLEOTIDE SEQUENCE [LARGE SCALE GENOMIC DNA]</scope>
    <source>
        <tissue evidence="2">Leaves</tissue>
    </source>
</reference>
<feature type="compositionally biased region" description="Basic and acidic residues" evidence="1">
    <location>
        <begin position="152"/>
        <end position="167"/>
    </location>
</feature>